<dbReference type="InterPro" id="IPR011330">
    <property type="entry name" value="Glyco_hydro/deAcase_b/a-brl"/>
</dbReference>
<proteinExistence type="inferred from homology"/>
<name>A0A2S5DKY2_9NEIS</name>
<dbReference type="AlphaFoldDB" id="A0A2S5DKY2"/>
<dbReference type="GO" id="GO:0017168">
    <property type="term" value="F:5-oxoprolinase (ATP-hydrolyzing) activity"/>
    <property type="evidence" value="ECO:0007669"/>
    <property type="project" value="UniProtKB-UniRule"/>
</dbReference>
<sequence>MRIDLNADLGEGCGHDAELLDWVSSANIACGWHAGDADTMRQVVRMAIEKGVAIGAHPGYPDRERFGRREMQLPMDSIRAGLLYQLGALDAIVRAEGGALAHVKPHGALYNQAAREPELAQTLARAIRDFNPRLRVMGLAGSLFIEACRAEGLPVRQEGFADRGYRPDGSLVPRGQAGDLLDDDSAMLAQVERMVRHRSVIAVGGDVVPLDIDTICLHGDGPHAVSFAILLRRRLEHAGVAIRAD</sequence>
<comment type="catalytic activity">
    <reaction evidence="1">
        <text>5-oxo-L-proline + ATP + 2 H2O = L-glutamate + ADP + phosphate + H(+)</text>
        <dbReference type="Rhea" id="RHEA:10348"/>
        <dbReference type="ChEBI" id="CHEBI:15377"/>
        <dbReference type="ChEBI" id="CHEBI:15378"/>
        <dbReference type="ChEBI" id="CHEBI:29985"/>
        <dbReference type="ChEBI" id="CHEBI:30616"/>
        <dbReference type="ChEBI" id="CHEBI:43474"/>
        <dbReference type="ChEBI" id="CHEBI:58402"/>
        <dbReference type="ChEBI" id="CHEBI:456216"/>
        <dbReference type="EC" id="3.5.2.9"/>
    </reaction>
</comment>
<keyword evidence="1" id="KW-0547">Nucleotide-binding</keyword>
<evidence type="ECO:0000313" key="3">
    <source>
        <dbReference type="Proteomes" id="UP000237082"/>
    </source>
</evidence>
<comment type="similarity">
    <text evidence="1">Belongs to the LamB/PxpA family.</text>
</comment>
<dbReference type="EC" id="3.5.2.9" evidence="1"/>
<evidence type="ECO:0000256" key="1">
    <source>
        <dbReference type="HAMAP-Rule" id="MF_00691"/>
    </source>
</evidence>
<dbReference type="NCBIfam" id="NF003816">
    <property type="entry name" value="PRK05406.1-5"/>
    <property type="match status" value="1"/>
</dbReference>
<keyword evidence="1" id="KW-0378">Hydrolase</keyword>
<dbReference type="NCBIfam" id="NF003815">
    <property type="entry name" value="PRK05406.1-4"/>
    <property type="match status" value="1"/>
</dbReference>
<dbReference type="GO" id="GO:0005524">
    <property type="term" value="F:ATP binding"/>
    <property type="evidence" value="ECO:0007669"/>
    <property type="project" value="UniProtKB-UniRule"/>
</dbReference>
<protein>
    <recommendedName>
        <fullName evidence="1">5-oxoprolinase subunit A</fullName>
        <shortName evidence="1">5-OPase subunit A</shortName>
        <ecNumber evidence="1">3.5.2.9</ecNumber>
    </recommendedName>
    <alternativeName>
        <fullName evidence="1">5-oxoprolinase (ATP-hydrolyzing) subunit A</fullName>
    </alternativeName>
</protein>
<dbReference type="OrthoDB" id="9773478at2"/>
<dbReference type="EMBL" id="PQWB01000009">
    <property type="protein sequence ID" value="POZ63750.1"/>
    <property type="molecule type" value="Genomic_DNA"/>
</dbReference>
<dbReference type="PANTHER" id="PTHR30292">
    <property type="entry name" value="UNCHARACTERIZED PROTEIN YBGL-RELATED"/>
    <property type="match status" value="1"/>
</dbReference>
<dbReference type="GO" id="GO:0005975">
    <property type="term" value="P:carbohydrate metabolic process"/>
    <property type="evidence" value="ECO:0007669"/>
    <property type="project" value="InterPro"/>
</dbReference>
<accession>A0A2S5DKY2</accession>
<evidence type="ECO:0000313" key="2">
    <source>
        <dbReference type="EMBL" id="POZ63750.1"/>
    </source>
</evidence>
<comment type="subunit">
    <text evidence="1">Forms a complex composed of PxpA, PxpB and PxpC.</text>
</comment>
<comment type="function">
    <text evidence="1">Catalyzes the cleavage of 5-oxoproline to form L-glutamate coupled to the hydrolysis of ATP to ADP and inorganic phosphate.</text>
</comment>
<dbReference type="CDD" id="cd10800">
    <property type="entry name" value="LamB_YcsF_YbgL_like"/>
    <property type="match status" value="1"/>
</dbReference>
<dbReference type="Pfam" id="PF03746">
    <property type="entry name" value="LamB_YcsF"/>
    <property type="match status" value="1"/>
</dbReference>
<dbReference type="RefSeq" id="WP_103900993.1">
    <property type="nucleotide sequence ID" value="NZ_PQWB01000009.1"/>
</dbReference>
<dbReference type="HAMAP" id="MF_00691">
    <property type="entry name" value="PxpA"/>
    <property type="match status" value="1"/>
</dbReference>
<dbReference type="SUPFAM" id="SSF88713">
    <property type="entry name" value="Glycoside hydrolase/deacetylase"/>
    <property type="match status" value="1"/>
</dbReference>
<keyword evidence="1" id="KW-0067">ATP-binding</keyword>
<dbReference type="PANTHER" id="PTHR30292:SF0">
    <property type="entry name" value="5-OXOPROLINASE SUBUNIT A"/>
    <property type="match status" value="1"/>
</dbReference>
<dbReference type="Gene3D" id="3.20.20.370">
    <property type="entry name" value="Glycoside hydrolase/deacetylase"/>
    <property type="match status" value="1"/>
</dbReference>
<reference evidence="3" key="1">
    <citation type="submission" date="2018-02" db="EMBL/GenBank/DDBJ databases">
        <authorList>
            <person name="O'Hara-Hanley K."/>
            <person name="Soby S."/>
        </authorList>
    </citation>
    <scope>NUCLEOTIDE SEQUENCE [LARGE SCALE GENOMIC DNA]</scope>
    <source>
        <strain evidence="3">MWU14-2602</strain>
    </source>
</reference>
<dbReference type="InterPro" id="IPR005501">
    <property type="entry name" value="LamB/YcsF/PxpA-like"/>
</dbReference>
<dbReference type="Proteomes" id="UP000237082">
    <property type="component" value="Unassembled WGS sequence"/>
</dbReference>
<keyword evidence="3" id="KW-1185">Reference proteome</keyword>
<organism evidence="2 3">
    <name type="scientific">Chromobacterium alticapitis</name>
    <dbReference type="NCBI Taxonomy" id="2073169"/>
    <lineage>
        <taxon>Bacteria</taxon>
        <taxon>Pseudomonadati</taxon>
        <taxon>Pseudomonadota</taxon>
        <taxon>Betaproteobacteria</taxon>
        <taxon>Neisseriales</taxon>
        <taxon>Chromobacteriaceae</taxon>
        <taxon>Chromobacterium</taxon>
    </lineage>
</organism>
<dbReference type="NCBIfam" id="NF003814">
    <property type="entry name" value="PRK05406.1-3"/>
    <property type="match status" value="1"/>
</dbReference>
<gene>
    <name evidence="1" type="primary">pxpA</name>
    <name evidence="2" type="ORF">C2I19_01675</name>
</gene>
<comment type="caution">
    <text evidence="2">The sequence shown here is derived from an EMBL/GenBank/DDBJ whole genome shotgun (WGS) entry which is preliminary data.</text>
</comment>